<gene>
    <name evidence="1" type="ORF">BTB68_004779</name>
</gene>
<proteinExistence type="predicted"/>
<reference evidence="1 2" key="1">
    <citation type="submission" date="2020-02" db="EMBL/GenBank/DDBJ databases">
        <authorList>
            <consortium name="PulseNet: The National Subtyping Network for Foodborne Disease Surveillance"/>
            <person name="Tarr C.L."/>
            <person name="Trees E."/>
            <person name="Katz L.S."/>
            <person name="Carleton-Romer H.A."/>
            <person name="Stroika S."/>
            <person name="Kucerova Z."/>
            <person name="Roache K.F."/>
            <person name="Sabol A.L."/>
            <person name="Besser J."/>
            <person name="Gerner-Smidt P."/>
        </authorList>
    </citation>
    <scope>NUCLEOTIDE SEQUENCE [LARGE SCALE GENOMIC DNA]</scope>
    <source>
        <strain evidence="1 2">PNUSAE005278</strain>
    </source>
</reference>
<accession>A0A8S7NU60</accession>
<evidence type="ECO:0000313" key="2">
    <source>
        <dbReference type="Proteomes" id="UP000524010"/>
    </source>
</evidence>
<sequence>MKNISILFADSIHFHVRNFKSLFDLIDRHKIHHTFIHERNKWVSAYGNYEEFFNELQLLYNKLLGKDIEQLYSLTIYGINIFKVCRDELLSYYLPIDSFRRLLTGVPDDRNILLYMMQIDQRTLLLNFAAAWSWLEFWKEKLSKIRNHTYACIFSGAQIYNRTLLELLKTHPTIPLVLEHFFTGNEYYMEEKYDPIPNNTNLKINNTYNSIIIEEHGFELDRERIKAINKVLLSKNKNVRQPSDTLLLEKKNSKTVTIIGQVINDFSIICTAKNYISTIDFYIELIDKLLCDDDVFIVFKSHPWERQKNNVRSALTLDKINEHIKSLSLDKSSRVLLTEHFNLEGLIKQSDYIVTLCSQSAIEAAFWGMKPIQLGNAFYGQKGFTHDYDSIDEFYADLQKNKLNKYLTVDEYDNLECFLVKFLEKSLISVHKSGILSLEKKLKLPSYISMVQPVIKEVKYKDVDRISKNNSEKVSNADIVHHKENNMNLDNVKSPLIIKEYKNEKAILKKIKKLKRNPKAFLIDSKHRSLNLLARFLF</sequence>
<name>A0A8S7NU60_ECOLX</name>
<dbReference type="InterPro" id="IPR007833">
    <property type="entry name" value="Capsule_polysaccharide_synth"/>
</dbReference>
<dbReference type="AlphaFoldDB" id="A0A8S7NU60"/>
<evidence type="ECO:0000313" key="1">
    <source>
        <dbReference type="EMBL" id="EFF8956717.1"/>
    </source>
</evidence>
<comment type="caution">
    <text evidence="1">The sequence shown here is derived from an EMBL/GenBank/DDBJ whole genome shotgun (WGS) entry which is preliminary data.</text>
</comment>
<dbReference type="GO" id="GO:0015774">
    <property type="term" value="P:polysaccharide transport"/>
    <property type="evidence" value="ECO:0007669"/>
    <property type="project" value="InterPro"/>
</dbReference>
<organism evidence="1 2">
    <name type="scientific">Escherichia coli</name>
    <dbReference type="NCBI Taxonomy" id="562"/>
    <lineage>
        <taxon>Bacteria</taxon>
        <taxon>Pseudomonadati</taxon>
        <taxon>Pseudomonadota</taxon>
        <taxon>Gammaproteobacteria</taxon>
        <taxon>Enterobacterales</taxon>
        <taxon>Enterobacteriaceae</taxon>
        <taxon>Escherichia</taxon>
    </lineage>
</organism>
<dbReference type="EMBL" id="AASRHK010000086">
    <property type="protein sequence ID" value="EFF8956717.1"/>
    <property type="molecule type" value="Genomic_DNA"/>
</dbReference>
<dbReference type="GO" id="GO:0000271">
    <property type="term" value="P:polysaccharide biosynthetic process"/>
    <property type="evidence" value="ECO:0007669"/>
    <property type="project" value="InterPro"/>
</dbReference>
<protein>
    <submittedName>
        <fullName evidence="1">Capsular biosynthesis protein</fullName>
    </submittedName>
</protein>
<dbReference type="Pfam" id="PF05159">
    <property type="entry name" value="Capsule_synth"/>
    <property type="match status" value="1"/>
</dbReference>
<dbReference type="Proteomes" id="UP000524010">
    <property type="component" value="Unassembled WGS sequence"/>
</dbReference>